<dbReference type="AlphaFoldDB" id="W7XDV1"/>
<proteinExistence type="predicted"/>
<evidence type="ECO:0000313" key="1">
    <source>
        <dbReference type="EMBL" id="EWS72046.1"/>
    </source>
</evidence>
<dbReference type="RefSeq" id="XP_012655421.1">
    <property type="nucleotide sequence ID" value="XM_012799967.1"/>
</dbReference>
<dbReference type="GeneID" id="24439171"/>
<protein>
    <submittedName>
        <fullName evidence="1">Uncharacterized protein</fullName>
    </submittedName>
</protein>
<accession>W7XDV1</accession>
<dbReference type="InParanoid" id="W7XDV1"/>
<sequence length="132" mass="16039">MIQLQMIYRNIQDQQQVSFLNYKNSHQILEDAQKQMMNSQKNMPSQQKKLFHQRIFRCIFPIQKLISLISQKIQAKFKTQNLYLSHTILVQQMLNKAFQKIQIFLMQKLNLQVFIFKEVIFKQVRIKMNTFL</sequence>
<dbReference type="KEGG" id="tet:TTHERM_000474539"/>
<dbReference type="Proteomes" id="UP000009168">
    <property type="component" value="Unassembled WGS sequence"/>
</dbReference>
<organism evidence="1 2">
    <name type="scientific">Tetrahymena thermophila (strain SB210)</name>
    <dbReference type="NCBI Taxonomy" id="312017"/>
    <lineage>
        <taxon>Eukaryota</taxon>
        <taxon>Sar</taxon>
        <taxon>Alveolata</taxon>
        <taxon>Ciliophora</taxon>
        <taxon>Intramacronucleata</taxon>
        <taxon>Oligohymenophorea</taxon>
        <taxon>Hymenostomatida</taxon>
        <taxon>Tetrahymenina</taxon>
        <taxon>Tetrahymenidae</taxon>
        <taxon>Tetrahymena</taxon>
    </lineage>
</organism>
<reference evidence="2" key="1">
    <citation type="journal article" date="2006" name="PLoS Biol.">
        <title>Macronuclear genome sequence of the ciliate Tetrahymena thermophila, a model eukaryote.</title>
        <authorList>
            <person name="Eisen J.A."/>
            <person name="Coyne R.S."/>
            <person name="Wu M."/>
            <person name="Wu D."/>
            <person name="Thiagarajan M."/>
            <person name="Wortman J.R."/>
            <person name="Badger J.H."/>
            <person name="Ren Q."/>
            <person name="Amedeo P."/>
            <person name="Jones K.M."/>
            <person name="Tallon L.J."/>
            <person name="Delcher A.L."/>
            <person name="Salzberg S.L."/>
            <person name="Silva J.C."/>
            <person name="Haas B.J."/>
            <person name="Majoros W.H."/>
            <person name="Farzad M."/>
            <person name="Carlton J.M."/>
            <person name="Smith R.K. Jr."/>
            <person name="Garg J."/>
            <person name="Pearlman R.E."/>
            <person name="Karrer K.M."/>
            <person name="Sun L."/>
            <person name="Manning G."/>
            <person name="Elde N.C."/>
            <person name="Turkewitz A.P."/>
            <person name="Asai D.J."/>
            <person name="Wilkes D.E."/>
            <person name="Wang Y."/>
            <person name="Cai H."/>
            <person name="Collins K."/>
            <person name="Stewart B.A."/>
            <person name="Lee S.R."/>
            <person name="Wilamowska K."/>
            <person name="Weinberg Z."/>
            <person name="Ruzzo W.L."/>
            <person name="Wloga D."/>
            <person name="Gaertig J."/>
            <person name="Frankel J."/>
            <person name="Tsao C.-C."/>
            <person name="Gorovsky M.A."/>
            <person name="Keeling P.J."/>
            <person name="Waller R.F."/>
            <person name="Patron N.J."/>
            <person name="Cherry J.M."/>
            <person name="Stover N.A."/>
            <person name="Krieger C.J."/>
            <person name="del Toro C."/>
            <person name="Ryder H.F."/>
            <person name="Williamson S.C."/>
            <person name="Barbeau R.A."/>
            <person name="Hamilton E.P."/>
            <person name="Orias E."/>
        </authorList>
    </citation>
    <scope>NUCLEOTIDE SEQUENCE [LARGE SCALE GENOMIC DNA]</scope>
    <source>
        <strain evidence="2">SB210</strain>
    </source>
</reference>
<evidence type="ECO:0000313" key="2">
    <source>
        <dbReference type="Proteomes" id="UP000009168"/>
    </source>
</evidence>
<dbReference type="EMBL" id="GG662472">
    <property type="protein sequence ID" value="EWS72046.1"/>
    <property type="molecule type" value="Genomic_DNA"/>
</dbReference>
<gene>
    <name evidence="1" type="ORF">TTHERM_000474539</name>
</gene>
<name>W7XDV1_TETTS</name>
<keyword evidence="2" id="KW-1185">Reference proteome</keyword>